<dbReference type="PANTHER" id="PTHR23501">
    <property type="entry name" value="MAJOR FACILITATOR SUPERFAMILY"/>
    <property type="match status" value="1"/>
</dbReference>
<feature type="domain" description="Major facilitator superfamily (MFS) profile" evidence="6">
    <location>
        <begin position="71"/>
        <end position="515"/>
    </location>
</feature>
<accession>A0A1L7X7Q6</accession>
<feature type="transmembrane region" description="Helical" evidence="5">
    <location>
        <begin position="161"/>
        <end position="182"/>
    </location>
</feature>
<dbReference type="PROSITE" id="PS50850">
    <property type="entry name" value="MFS"/>
    <property type="match status" value="1"/>
</dbReference>
<keyword evidence="3 5" id="KW-1133">Transmembrane helix</keyword>
<evidence type="ECO:0000256" key="2">
    <source>
        <dbReference type="ARBA" id="ARBA00022692"/>
    </source>
</evidence>
<sequence length="515" mass="55671">MGFGEDDGHNVAGLRGDVILVEAQKSSSETSLLLRHGSDLYASTETTLSSTENEDGVKNTGPVSRKDTVATISLLFIGVFVANVDLSLVLATNSAISSSFSQLQSASWLTTSYVRSTCTAQPIVWKLIDIFGRKNILLVSYILFAIGSGLCGVGQSLWPVIAGRSIAGLGGAGMTVIVTVLITDMVPMIEVASWRSYVNVSLTIFAALLVALKFKKNVSLPNVVMVNGKVPSRIGKVDFIGAALLSTGIVSFLFAVDFVVEHESEQNTKLAVTASLFLVLTIAFLDVEANYTKEPIFPPRLMSRRDVATTYLINMFQSAIMFSVPLYWQVTSGASDTAASSRLVPAFVGNTFGSLLTGWYIKRTGRYKIMILLASLSACTAYITIPLRWHGDTYSWEALEIAPGGFGSGVATTSTFIALIATMSHENLAVATAGFYLASNLGIVLSRLPFTDRHKLKIVAHVLANVQYLRKLKEPVRELVLGSYIQSLEYNHIFSLFHSSVAFLIALAIHEHSLV</sequence>
<keyword evidence="8" id="KW-1185">Reference proteome</keyword>
<feature type="transmembrane region" description="Helical" evidence="5">
    <location>
        <begin position="268"/>
        <end position="287"/>
    </location>
</feature>
<feature type="transmembrane region" description="Helical" evidence="5">
    <location>
        <begin position="68"/>
        <end position="91"/>
    </location>
</feature>
<organism evidence="7 8">
    <name type="scientific">Phialocephala subalpina</name>
    <dbReference type="NCBI Taxonomy" id="576137"/>
    <lineage>
        <taxon>Eukaryota</taxon>
        <taxon>Fungi</taxon>
        <taxon>Dikarya</taxon>
        <taxon>Ascomycota</taxon>
        <taxon>Pezizomycotina</taxon>
        <taxon>Leotiomycetes</taxon>
        <taxon>Helotiales</taxon>
        <taxon>Mollisiaceae</taxon>
        <taxon>Phialocephala</taxon>
        <taxon>Phialocephala fortinii species complex</taxon>
    </lineage>
</organism>
<dbReference type="InterPro" id="IPR020846">
    <property type="entry name" value="MFS_dom"/>
</dbReference>
<dbReference type="SUPFAM" id="SSF103473">
    <property type="entry name" value="MFS general substrate transporter"/>
    <property type="match status" value="1"/>
</dbReference>
<reference evidence="7 8" key="1">
    <citation type="submission" date="2016-03" db="EMBL/GenBank/DDBJ databases">
        <authorList>
            <person name="Ploux O."/>
        </authorList>
    </citation>
    <scope>NUCLEOTIDE SEQUENCE [LARGE SCALE GENOMIC DNA]</scope>
    <source>
        <strain evidence="7 8">UAMH 11012</strain>
    </source>
</reference>
<dbReference type="Proteomes" id="UP000184330">
    <property type="component" value="Unassembled WGS sequence"/>
</dbReference>
<feature type="transmembrane region" description="Helical" evidence="5">
    <location>
        <begin position="428"/>
        <end position="448"/>
    </location>
</feature>
<feature type="transmembrane region" description="Helical" evidence="5">
    <location>
        <begin position="136"/>
        <end position="154"/>
    </location>
</feature>
<feature type="transmembrane region" description="Helical" evidence="5">
    <location>
        <begin position="369"/>
        <end position="389"/>
    </location>
</feature>
<name>A0A1L7X7Q6_9HELO</name>
<dbReference type="InterPro" id="IPR036259">
    <property type="entry name" value="MFS_trans_sf"/>
</dbReference>
<feature type="transmembrane region" description="Helical" evidence="5">
    <location>
        <begin position="401"/>
        <end position="421"/>
    </location>
</feature>
<dbReference type="GO" id="GO:0000329">
    <property type="term" value="C:fungal-type vacuole membrane"/>
    <property type="evidence" value="ECO:0007669"/>
    <property type="project" value="TreeGrafter"/>
</dbReference>
<protein>
    <submittedName>
        <fullName evidence="7">Related to multidrug resistance protein fnx1</fullName>
    </submittedName>
</protein>
<dbReference type="EMBL" id="FJOG01000017">
    <property type="protein sequence ID" value="CZR61052.1"/>
    <property type="molecule type" value="Genomic_DNA"/>
</dbReference>
<dbReference type="PANTHER" id="PTHR23501:SF33">
    <property type="entry name" value="MAJOR FACILITATOR SUPERFAMILY (MFS) PROFILE DOMAIN-CONTAINING PROTEIN"/>
    <property type="match status" value="1"/>
</dbReference>
<dbReference type="InterPro" id="IPR011701">
    <property type="entry name" value="MFS"/>
</dbReference>
<dbReference type="Gene3D" id="1.20.1720.10">
    <property type="entry name" value="Multidrug resistance protein D"/>
    <property type="match status" value="1"/>
</dbReference>
<evidence type="ECO:0000256" key="4">
    <source>
        <dbReference type="ARBA" id="ARBA00023136"/>
    </source>
</evidence>
<keyword evidence="2 5" id="KW-0812">Transmembrane</keyword>
<evidence type="ECO:0000313" key="7">
    <source>
        <dbReference type="EMBL" id="CZR61052.1"/>
    </source>
</evidence>
<evidence type="ECO:0000256" key="5">
    <source>
        <dbReference type="SAM" id="Phobius"/>
    </source>
</evidence>
<comment type="subcellular location">
    <subcellularLocation>
        <location evidence="1">Membrane</location>
        <topology evidence="1">Multi-pass membrane protein</topology>
    </subcellularLocation>
</comment>
<feature type="transmembrane region" description="Helical" evidence="5">
    <location>
        <begin position="235"/>
        <end position="256"/>
    </location>
</feature>
<feature type="transmembrane region" description="Helical" evidence="5">
    <location>
        <begin position="343"/>
        <end position="362"/>
    </location>
</feature>
<dbReference type="Gene3D" id="1.20.1250.20">
    <property type="entry name" value="MFS general substrate transporter like domains"/>
    <property type="match status" value="1"/>
</dbReference>
<gene>
    <name evidence="7" type="ORF">PAC_10948</name>
</gene>
<feature type="transmembrane region" description="Helical" evidence="5">
    <location>
        <begin position="194"/>
        <end position="214"/>
    </location>
</feature>
<dbReference type="GO" id="GO:0015174">
    <property type="term" value="F:basic amino acid transmembrane transporter activity"/>
    <property type="evidence" value="ECO:0007669"/>
    <property type="project" value="TreeGrafter"/>
</dbReference>
<evidence type="ECO:0000313" key="8">
    <source>
        <dbReference type="Proteomes" id="UP000184330"/>
    </source>
</evidence>
<evidence type="ECO:0000259" key="6">
    <source>
        <dbReference type="PROSITE" id="PS50850"/>
    </source>
</evidence>
<feature type="transmembrane region" description="Helical" evidence="5">
    <location>
        <begin position="308"/>
        <end position="328"/>
    </location>
</feature>
<dbReference type="AlphaFoldDB" id="A0A1L7X7Q6"/>
<proteinExistence type="predicted"/>
<dbReference type="STRING" id="576137.A0A1L7X7Q6"/>
<dbReference type="Pfam" id="PF07690">
    <property type="entry name" value="MFS_1"/>
    <property type="match status" value="1"/>
</dbReference>
<evidence type="ECO:0000256" key="3">
    <source>
        <dbReference type="ARBA" id="ARBA00022989"/>
    </source>
</evidence>
<dbReference type="OrthoDB" id="6770063at2759"/>
<evidence type="ECO:0000256" key="1">
    <source>
        <dbReference type="ARBA" id="ARBA00004141"/>
    </source>
</evidence>
<keyword evidence="4 5" id="KW-0472">Membrane</keyword>